<dbReference type="Proteomes" id="UP001595872">
    <property type="component" value="Unassembled WGS sequence"/>
</dbReference>
<evidence type="ECO:0000313" key="3">
    <source>
        <dbReference type="Proteomes" id="UP001595872"/>
    </source>
</evidence>
<comment type="caution">
    <text evidence="2">The sequence shown here is derived from an EMBL/GenBank/DDBJ whole genome shotgun (WGS) entry which is preliminary data.</text>
</comment>
<protein>
    <submittedName>
        <fullName evidence="2">Uma2 family endonuclease</fullName>
    </submittedName>
</protein>
<evidence type="ECO:0000313" key="2">
    <source>
        <dbReference type="EMBL" id="MFC4910537.1"/>
    </source>
</evidence>
<accession>A0ABV9U6L5</accession>
<keyword evidence="2" id="KW-0255">Endonuclease</keyword>
<evidence type="ECO:0000259" key="1">
    <source>
        <dbReference type="Pfam" id="PF05685"/>
    </source>
</evidence>
<name>A0ABV9U6L5_9ACTN</name>
<proteinExistence type="predicted"/>
<dbReference type="PANTHER" id="PTHR35400">
    <property type="entry name" value="SLR1083 PROTEIN"/>
    <property type="match status" value="1"/>
</dbReference>
<organism evidence="2 3">
    <name type="scientific">Actinomadura gamaensis</name>
    <dbReference type="NCBI Taxonomy" id="1763541"/>
    <lineage>
        <taxon>Bacteria</taxon>
        <taxon>Bacillati</taxon>
        <taxon>Actinomycetota</taxon>
        <taxon>Actinomycetes</taxon>
        <taxon>Streptosporangiales</taxon>
        <taxon>Thermomonosporaceae</taxon>
        <taxon>Actinomadura</taxon>
    </lineage>
</organism>
<gene>
    <name evidence="2" type="ORF">ACFPCY_24700</name>
</gene>
<dbReference type="GO" id="GO:0004519">
    <property type="term" value="F:endonuclease activity"/>
    <property type="evidence" value="ECO:0007669"/>
    <property type="project" value="UniProtKB-KW"/>
</dbReference>
<dbReference type="InterPro" id="IPR012296">
    <property type="entry name" value="Nuclease_put_TT1808"/>
</dbReference>
<reference evidence="3" key="1">
    <citation type="journal article" date="2019" name="Int. J. Syst. Evol. Microbiol.">
        <title>The Global Catalogue of Microorganisms (GCM) 10K type strain sequencing project: providing services to taxonomists for standard genome sequencing and annotation.</title>
        <authorList>
            <consortium name="The Broad Institute Genomics Platform"/>
            <consortium name="The Broad Institute Genome Sequencing Center for Infectious Disease"/>
            <person name="Wu L."/>
            <person name="Ma J."/>
        </authorList>
    </citation>
    <scope>NUCLEOTIDE SEQUENCE [LARGE SCALE GENOMIC DNA]</scope>
    <source>
        <strain evidence="3">KLKA75</strain>
    </source>
</reference>
<dbReference type="InterPro" id="IPR008538">
    <property type="entry name" value="Uma2"/>
</dbReference>
<feature type="domain" description="Putative restriction endonuclease" evidence="1">
    <location>
        <begin position="32"/>
        <end position="195"/>
    </location>
</feature>
<keyword evidence="2" id="KW-0378">Hydrolase</keyword>
<keyword evidence="2" id="KW-0540">Nuclease</keyword>
<dbReference type="InterPro" id="IPR011335">
    <property type="entry name" value="Restrct_endonuc-II-like"/>
</dbReference>
<dbReference type="EMBL" id="JBHSIT010000007">
    <property type="protein sequence ID" value="MFC4910537.1"/>
    <property type="molecule type" value="Genomic_DNA"/>
</dbReference>
<dbReference type="CDD" id="cd06260">
    <property type="entry name" value="DUF820-like"/>
    <property type="match status" value="1"/>
</dbReference>
<dbReference type="SUPFAM" id="SSF52980">
    <property type="entry name" value="Restriction endonuclease-like"/>
    <property type="match status" value="1"/>
</dbReference>
<dbReference type="Pfam" id="PF05685">
    <property type="entry name" value="Uma2"/>
    <property type="match status" value="1"/>
</dbReference>
<dbReference type="Gene3D" id="3.90.1570.10">
    <property type="entry name" value="tt1808, chain A"/>
    <property type="match status" value="1"/>
</dbReference>
<keyword evidence="3" id="KW-1185">Reference proteome</keyword>
<dbReference type="PANTHER" id="PTHR35400:SF3">
    <property type="entry name" value="SLL1072 PROTEIN"/>
    <property type="match status" value="1"/>
</dbReference>
<dbReference type="RefSeq" id="WP_378258963.1">
    <property type="nucleotide sequence ID" value="NZ_JBHSIT010000007.1"/>
</dbReference>
<sequence>MQTLRPTDWVKGTFMSAAHDYGYDRGPNTIADLDALPDEGKGYELVHGWLIPLSPSVVHDEAVEDLRALLAPAVPGGFVLRGPYDVQMPDGSIYKPDLAVIDVEAIGEARREDRRAIIGLDVLLAVEVQRPESGSRNTVHFTKVRDYALAGVQHYWIVDLADVPALTAYRLEGREYKQVLHVTGDEAATLDDPLSVSFTPAQVTG</sequence>